<gene>
    <name evidence="1" type="ORF">Mettu_3477</name>
</gene>
<dbReference type="HOGENOM" id="CLU_359768_0_0_6"/>
<keyword evidence="2" id="KW-1185">Reference proteome</keyword>
<sequence length="790" mass="90855">MASGTLTIRARPLRIAFLVDPKDRHALLRAIEASTFLWGGTCNPIIPVYTRTPRTWEPQRIRRLPQPEEIITGYIDAFDPDLIVPVGLCESREFQVGHREIIKINELIGDIAETHTPQFGLGFLEVLADFVDKEFKFKRNDDLTLMFPKLPKTHGLFLASVFGKLPAQAEQVIDRYYGKHLEVKFPQPTLDNFVELLEPLNVFPRRLTSWSLEHQPLREPQLFFCNANNPLDIIDYWNLRAAGYYVVPIPIQISGLETVKKFARDFIEENYRPYRHNPNMFNRTIIQKSRTVSEDDVKTFCDSLNISLGENKQEPKYSLRWWYPRLWDAWARENTQEGVEKPYAHKVDIQIADDQERLELRSYDPKIKSFQEYSGEPRFANDFSFRFYDSKEPMAEVFPESSRELSSAIGIGYRNWRFSNSGPIFLAYNEQDLIFLELPRAESVMIEWLRELGWKVSLSPSGRMAAQLVKQLGGISGIWWLGHKGLIELLAELEKESGMPRPAVIGRLNQMKTKHGLDFDSEIILERLIKTSAMKLGAKIQCPVCTRHNWYELDALNYQTDCRFCLSNFDVPVQSPKNIEWTYRAHGPFASSVSQGAFSVLLVLKFLKGNFTSDNKVTPLFSYTAKKDEHELEADLTCLYSPSNWRVSSPQIVHAECKSFNGFEIADIDRMDFLAREFPGSVLIFATLKETLSSAEIISIKKMVESQRSKRLLGQVNSPVIILTGTELFSPRGAPECWQGKGGALNKFSDNRIGWEDLFSIADATQQLYLGLPSWHEFTEAEWNKKRDTK</sequence>
<proteinExistence type="predicted"/>
<evidence type="ECO:0000313" key="1">
    <source>
        <dbReference type="EMBL" id="EGW20344.1"/>
    </source>
</evidence>
<dbReference type="Proteomes" id="UP000004664">
    <property type="component" value="Unassembled WGS sequence"/>
</dbReference>
<dbReference type="EMBL" id="JH109153">
    <property type="protein sequence ID" value="EGW20344.1"/>
    <property type="molecule type" value="Genomic_DNA"/>
</dbReference>
<reference evidence="1 2" key="1">
    <citation type="submission" date="2011-06" db="EMBL/GenBank/DDBJ databases">
        <title>Genomic sequence of Methylobacter tundripaludum SV96.</title>
        <authorList>
            <consortium name="US DOE Joint Genome Institute"/>
            <person name="Lucas S."/>
            <person name="Han J."/>
            <person name="Lapidus A."/>
            <person name="Cheng J.-F."/>
            <person name="Goodwin L."/>
            <person name="Pitluck S."/>
            <person name="Held B."/>
            <person name="Detter J.C."/>
            <person name="Han C."/>
            <person name="Tapia R."/>
            <person name="Land M."/>
            <person name="Hauser L."/>
            <person name="Kyrpides N."/>
            <person name="Ivanova N."/>
            <person name="Ovchinnikova G."/>
            <person name="Pagani I."/>
            <person name="Klotz M.G."/>
            <person name="Dispirito A.A."/>
            <person name="Murrell J.C."/>
            <person name="Dunfield P."/>
            <person name="Kalyuzhnaya M.G."/>
            <person name="Svenning M."/>
            <person name="Trotsenko Y.A."/>
            <person name="Stein L.Y."/>
            <person name="Woyke T."/>
        </authorList>
    </citation>
    <scope>NUCLEOTIDE SEQUENCE [LARGE SCALE GENOMIC DNA]</scope>
    <source>
        <strain evidence="2">ATCC BAA-1195 / DSM 17260 / SV96</strain>
    </source>
</reference>
<accession>G3IZH2</accession>
<evidence type="ECO:0000313" key="2">
    <source>
        <dbReference type="Proteomes" id="UP000004664"/>
    </source>
</evidence>
<organism evidence="1 2">
    <name type="scientific">Methylobacter tundripaludum (strain ATCC BAA-1195 / DSM 17260 / SV96)</name>
    <dbReference type="NCBI Taxonomy" id="697282"/>
    <lineage>
        <taxon>Bacteria</taxon>
        <taxon>Pseudomonadati</taxon>
        <taxon>Pseudomonadota</taxon>
        <taxon>Gammaproteobacteria</taxon>
        <taxon>Methylococcales</taxon>
        <taxon>Methylococcaceae</taxon>
        <taxon>Methylobacter</taxon>
    </lineage>
</organism>
<name>G3IZH2_METTV</name>
<dbReference type="eggNOG" id="ENOG5033JJ0">
    <property type="taxonomic scope" value="Bacteria"/>
</dbReference>
<dbReference type="RefSeq" id="WP_006892635.1">
    <property type="nucleotide sequence ID" value="NZ_JH109153.1"/>
</dbReference>
<dbReference type="OrthoDB" id="7067777at2"/>
<protein>
    <submittedName>
        <fullName evidence="1">Uncharacterized protein</fullName>
    </submittedName>
</protein>
<dbReference type="AlphaFoldDB" id="G3IZH2"/>